<name>A0AAV4MT53_CAEEX</name>
<reference evidence="1 2" key="1">
    <citation type="submission" date="2021-06" db="EMBL/GenBank/DDBJ databases">
        <title>Caerostris extrusa draft genome.</title>
        <authorList>
            <person name="Kono N."/>
            <person name="Arakawa K."/>
        </authorList>
    </citation>
    <scope>NUCLEOTIDE SEQUENCE [LARGE SCALE GENOMIC DNA]</scope>
</reference>
<evidence type="ECO:0000313" key="1">
    <source>
        <dbReference type="EMBL" id="GIX75003.1"/>
    </source>
</evidence>
<organism evidence="1 2">
    <name type="scientific">Caerostris extrusa</name>
    <name type="common">Bark spider</name>
    <name type="synonym">Caerostris bankana</name>
    <dbReference type="NCBI Taxonomy" id="172846"/>
    <lineage>
        <taxon>Eukaryota</taxon>
        <taxon>Metazoa</taxon>
        <taxon>Ecdysozoa</taxon>
        <taxon>Arthropoda</taxon>
        <taxon>Chelicerata</taxon>
        <taxon>Arachnida</taxon>
        <taxon>Araneae</taxon>
        <taxon>Araneomorphae</taxon>
        <taxon>Entelegynae</taxon>
        <taxon>Araneoidea</taxon>
        <taxon>Araneidae</taxon>
        <taxon>Caerostris</taxon>
    </lineage>
</organism>
<comment type="caution">
    <text evidence="1">The sequence shown here is derived from an EMBL/GenBank/DDBJ whole genome shotgun (WGS) entry which is preliminary data.</text>
</comment>
<dbReference type="Proteomes" id="UP001054945">
    <property type="component" value="Unassembled WGS sequence"/>
</dbReference>
<dbReference type="EMBL" id="BPLR01002550">
    <property type="protein sequence ID" value="GIX75003.1"/>
    <property type="molecule type" value="Genomic_DNA"/>
</dbReference>
<evidence type="ECO:0000313" key="2">
    <source>
        <dbReference type="Proteomes" id="UP001054945"/>
    </source>
</evidence>
<dbReference type="AlphaFoldDB" id="A0AAV4MT53"/>
<keyword evidence="2" id="KW-1185">Reference proteome</keyword>
<accession>A0AAV4MT53</accession>
<proteinExistence type="predicted"/>
<gene>
    <name evidence="1" type="ORF">CEXT_783341</name>
</gene>
<sequence>MSRYRSTDRRRHVKELNGLDAKENSPCISPSLWALRIDKGSKKEESVAWRMKEKNQTQSECGTPARTKSFFHFNSMPLCVTIFIEIDCS</sequence>
<protein>
    <submittedName>
        <fullName evidence="1">Uncharacterized protein</fullName>
    </submittedName>
</protein>